<proteinExistence type="predicted"/>
<feature type="compositionally biased region" description="Polar residues" evidence="1">
    <location>
        <begin position="1"/>
        <end position="14"/>
    </location>
</feature>
<organism evidence="2 3">
    <name type="scientific">Oryza sativa subsp. japonica</name>
    <name type="common">Rice</name>
    <dbReference type="NCBI Taxonomy" id="39947"/>
    <lineage>
        <taxon>Eukaryota</taxon>
        <taxon>Viridiplantae</taxon>
        <taxon>Streptophyta</taxon>
        <taxon>Embryophyta</taxon>
        <taxon>Tracheophyta</taxon>
        <taxon>Spermatophyta</taxon>
        <taxon>Magnoliopsida</taxon>
        <taxon>Liliopsida</taxon>
        <taxon>Poales</taxon>
        <taxon>Poaceae</taxon>
        <taxon>BOP clade</taxon>
        <taxon>Oryzoideae</taxon>
        <taxon>Oryzeae</taxon>
        <taxon>Oryzinae</taxon>
        <taxon>Oryza</taxon>
        <taxon>Oryza sativa</taxon>
    </lineage>
</organism>
<feature type="region of interest" description="Disordered" evidence="1">
    <location>
        <begin position="1"/>
        <end position="53"/>
    </location>
</feature>
<reference evidence="3" key="2">
    <citation type="journal article" date="2008" name="Nucleic Acids Res.">
        <title>The rice annotation project database (RAP-DB): 2008 update.</title>
        <authorList>
            <consortium name="The rice annotation project (RAP)"/>
        </authorList>
    </citation>
    <scope>GENOME REANNOTATION</scope>
    <source>
        <strain evidence="3">cv. Nipponbare</strain>
    </source>
</reference>
<name>Q69X99_ORYSJ</name>
<dbReference type="AlphaFoldDB" id="Q69X99"/>
<protein>
    <submittedName>
        <fullName evidence="2">Uncharacterized protein</fullName>
    </submittedName>
</protein>
<evidence type="ECO:0000313" key="3">
    <source>
        <dbReference type="Proteomes" id="UP000000763"/>
    </source>
</evidence>
<sequence>MLSRKNLFTNTSRARTMEDMSKKQSNSNKQEAEATKVASRSSLRRPAAGCSGSAVPIRHHLWRQLALGVCQRMSSSQGRS</sequence>
<accession>Q69X99</accession>
<reference evidence="3" key="1">
    <citation type="journal article" date="2005" name="Nature">
        <title>The map-based sequence of the rice genome.</title>
        <authorList>
            <consortium name="International rice genome sequencing project (IRGSP)"/>
            <person name="Matsumoto T."/>
            <person name="Wu J."/>
            <person name="Kanamori H."/>
            <person name="Katayose Y."/>
            <person name="Fujisawa M."/>
            <person name="Namiki N."/>
            <person name="Mizuno H."/>
            <person name="Yamamoto K."/>
            <person name="Antonio B.A."/>
            <person name="Baba T."/>
            <person name="Sakata K."/>
            <person name="Nagamura Y."/>
            <person name="Aoki H."/>
            <person name="Arikawa K."/>
            <person name="Arita K."/>
            <person name="Bito T."/>
            <person name="Chiden Y."/>
            <person name="Fujitsuka N."/>
            <person name="Fukunaka R."/>
            <person name="Hamada M."/>
            <person name="Harada C."/>
            <person name="Hayashi A."/>
            <person name="Hijishita S."/>
            <person name="Honda M."/>
            <person name="Hosokawa S."/>
            <person name="Ichikawa Y."/>
            <person name="Idonuma A."/>
            <person name="Iijima M."/>
            <person name="Ikeda M."/>
            <person name="Ikeno M."/>
            <person name="Ito K."/>
            <person name="Ito S."/>
            <person name="Ito T."/>
            <person name="Ito Y."/>
            <person name="Ito Y."/>
            <person name="Iwabuchi A."/>
            <person name="Kamiya K."/>
            <person name="Karasawa W."/>
            <person name="Kurita K."/>
            <person name="Katagiri S."/>
            <person name="Kikuta A."/>
            <person name="Kobayashi H."/>
            <person name="Kobayashi N."/>
            <person name="Machita K."/>
            <person name="Maehara T."/>
            <person name="Masukawa M."/>
            <person name="Mizubayashi T."/>
            <person name="Mukai Y."/>
            <person name="Nagasaki H."/>
            <person name="Nagata Y."/>
            <person name="Naito S."/>
            <person name="Nakashima M."/>
            <person name="Nakama Y."/>
            <person name="Nakamichi Y."/>
            <person name="Nakamura M."/>
            <person name="Meguro A."/>
            <person name="Negishi M."/>
            <person name="Ohta I."/>
            <person name="Ohta T."/>
            <person name="Okamoto M."/>
            <person name="Ono N."/>
            <person name="Saji S."/>
            <person name="Sakaguchi M."/>
            <person name="Sakai K."/>
            <person name="Shibata M."/>
            <person name="Shimokawa T."/>
            <person name="Song J."/>
            <person name="Takazaki Y."/>
            <person name="Terasawa K."/>
            <person name="Tsugane M."/>
            <person name="Tsuji K."/>
            <person name="Ueda S."/>
            <person name="Waki K."/>
            <person name="Yamagata H."/>
            <person name="Yamamoto M."/>
            <person name="Yamamoto S."/>
            <person name="Yamane H."/>
            <person name="Yoshiki S."/>
            <person name="Yoshihara R."/>
            <person name="Yukawa K."/>
            <person name="Zhong H."/>
            <person name="Yano M."/>
            <person name="Yuan Q."/>
            <person name="Ouyang S."/>
            <person name="Liu J."/>
            <person name="Jones K.M."/>
            <person name="Gansberger K."/>
            <person name="Moffat K."/>
            <person name="Hill J."/>
            <person name="Bera J."/>
            <person name="Fadrosh D."/>
            <person name="Jin S."/>
            <person name="Johri S."/>
            <person name="Kim M."/>
            <person name="Overton L."/>
            <person name="Reardon M."/>
            <person name="Tsitrin T."/>
            <person name="Vuong H."/>
            <person name="Weaver B."/>
            <person name="Ciecko A."/>
            <person name="Tallon L."/>
            <person name="Jackson J."/>
            <person name="Pai G."/>
            <person name="Aken S.V."/>
            <person name="Utterback T."/>
            <person name="Reidmuller S."/>
            <person name="Feldblyum T."/>
            <person name="Hsiao J."/>
            <person name="Zismann V."/>
            <person name="Iobst S."/>
            <person name="de Vazeille A.R."/>
            <person name="Buell C.R."/>
            <person name="Ying K."/>
            <person name="Li Y."/>
            <person name="Lu T."/>
            <person name="Huang Y."/>
            <person name="Zhao Q."/>
            <person name="Feng Q."/>
            <person name="Zhang L."/>
            <person name="Zhu J."/>
            <person name="Weng Q."/>
            <person name="Mu J."/>
            <person name="Lu Y."/>
            <person name="Fan D."/>
            <person name="Liu Y."/>
            <person name="Guan J."/>
            <person name="Zhang Y."/>
            <person name="Yu S."/>
            <person name="Liu X."/>
            <person name="Zhang Y."/>
            <person name="Hong G."/>
            <person name="Han B."/>
            <person name="Choisne N."/>
            <person name="Demange N."/>
            <person name="Orjeda G."/>
            <person name="Samain S."/>
            <person name="Cattolico L."/>
            <person name="Pelletier E."/>
            <person name="Couloux A."/>
            <person name="Segurens B."/>
            <person name="Wincker P."/>
            <person name="D'Hont A."/>
            <person name="Scarpelli C."/>
            <person name="Weissenbach J."/>
            <person name="Salanoubat M."/>
            <person name="Quetier F."/>
            <person name="Yu Y."/>
            <person name="Kim H.R."/>
            <person name="Rambo T."/>
            <person name="Currie J."/>
            <person name="Collura K."/>
            <person name="Luo M."/>
            <person name="Yang T."/>
            <person name="Ammiraju J.S.S."/>
            <person name="Engler F."/>
            <person name="Soderlund C."/>
            <person name="Wing R.A."/>
            <person name="Palmer L.E."/>
            <person name="de la Bastide M."/>
            <person name="Spiegel L."/>
            <person name="Nascimento L."/>
            <person name="Zutavern T."/>
            <person name="O'Shaughnessy A."/>
            <person name="Dike S."/>
            <person name="Dedhia N."/>
            <person name="Preston R."/>
            <person name="Balija V."/>
            <person name="McCombie W.R."/>
            <person name="Chow T."/>
            <person name="Chen H."/>
            <person name="Chung M."/>
            <person name="Chen C."/>
            <person name="Shaw J."/>
            <person name="Wu H."/>
            <person name="Hsiao K."/>
            <person name="Chao Y."/>
            <person name="Chu M."/>
            <person name="Cheng C."/>
            <person name="Hour A."/>
            <person name="Lee P."/>
            <person name="Lin S."/>
            <person name="Lin Y."/>
            <person name="Liou J."/>
            <person name="Liu S."/>
            <person name="Hsing Y."/>
            <person name="Raghuvanshi S."/>
            <person name="Mohanty A."/>
            <person name="Bharti A.K."/>
            <person name="Gaur A."/>
            <person name="Gupta V."/>
            <person name="Kumar D."/>
            <person name="Ravi V."/>
            <person name="Vij S."/>
            <person name="Kapur A."/>
            <person name="Khurana P."/>
            <person name="Khurana P."/>
            <person name="Khurana J.P."/>
            <person name="Tyagi A.K."/>
            <person name="Gaikwad K."/>
            <person name="Singh A."/>
            <person name="Dalal V."/>
            <person name="Srivastava S."/>
            <person name="Dixit A."/>
            <person name="Pal A.K."/>
            <person name="Ghazi I.A."/>
            <person name="Yadav M."/>
            <person name="Pandit A."/>
            <person name="Bhargava A."/>
            <person name="Sureshbabu K."/>
            <person name="Batra K."/>
            <person name="Sharma T.R."/>
            <person name="Mohapatra T."/>
            <person name="Singh N.K."/>
            <person name="Messing J."/>
            <person name="Nelson A.B."/>
            <person name="Fuks G."/>
            <person name="Kavchok S."/>
            <person name="Keizer G."/>
            <person name="Linton E."/>
            <person name="Llaca V."/>
            <person name="Song R."/>
            <person name="Tanyolac B."/>
            <person name="Young S."/>
            <person name="Ho-Il K."/>
            <person name="Hahn J.H."/>
            <person name="Sangsakoo G."/>
            <person name="Vanavichit A."/>
            <person name="de Mattos Luiz.A.T."/>
            <person name="Zimmer P.D."/>
            <person name="Malone G."/>
            <person name="Dellagostin O."/>
            <person name="de Oliveira A.C."/>
            <person name="Bevan M."/>
            <person name="Bancroft I."/>
            <person name="Minx P."/>
            <person name="Cordum H."/>
            <person name="Wilson R."/>
            <person name="Cheng Z."/>
            <person name="Jin W."/>
            <person name="Jiang J."/>
            <person name="Leong S.A."/>
            <person name="Iwama H."/>
            <person name="Gojobori T."/>
            <person name="Itoh T."/>
            <person name="Niimura Y."/>
            <person name="Fujii Y."/>
            <person name="Habara T."/>
            <person name="Sakai H."/>
            <person name="Sato Y."/>
            <person name="Wilson G."/>
            <person name="Kumar K."/>
            <person name="McCouch S."/>
            <person name="Juretic N."/>
            <person name="Hoen D."/>
            <person name="Wright S."/>
            <person name="Bruskiewich R."/>
            <person name="Bureau T."/>
            <person name="Miyao A."/>
            <person name="Hirochika H."/>
            <person name="Nishikawa T."/>
            <person name="Kadowaki K."/>
            <person name="Sugiura M."/>
            <person name="Burr B."/>
            <person name="Sasaki T."/>
        </authorList>
    </citation>
    <scope>NUCLEOTIDE SEQUENCE [LARGE SCALE GENOMIC DNA]</scope>
    <source>
        <strain evidence="3">cv. Nipponbare</strain>
    </source>
</reference>
<gene>
    <name evidence="2" type="primary">P0633E08.6</name>
</gene>
<evidence type="ECO:0000256" key="1">
    <source>
        <dbReference type="SAM" id="MobiDB-lite"/>
    </source>
</evidence>
<dbReference type="EMBL" id="AP003622">
    <property type="protein sequence ID" value="BAD32902.1"/>
    <property type="molecule type" value="Genomic_DNA"/>
</dbReference>
<evidence type="ECO:0000313" key="2">
    <source>
        <dbReference type="EMBL" id="BAD32902.1"/>
    </source>
</evidence>
<dbReference type="Proteomes" id="UP000000763">
    <property type="component" value="Chromosome 6"/>
</dbReference>